<dbReference type="AlphaFoldDB" id="A0A922CYE5"/>
<keyword evidence="2 8" id="KW-0732">Signal</keyword>
<accession>A0A922CYE5</accession>
<evidence type="ECO:0000256" key="8">
    <source>
        <dbReference type="SAM" id="SignalP"/>
    </source>
</evidence>
<dbReference type="SUPFAM" id="SSF53474">
    <property type="entry name" value="alpha/beta-Hydrolases"/>
    <property type="match status" value="1"/>
</dbReference>
<evidence type="ECO:0000256" key="5">
    <source>
        <dbReference type="ARBA" id="ARBA00023098"/>
    </source>
</evidence>
<dbReference type="Pfam" id="PF00561">
    <property type="entry name" value="Abhydrolase_1"/>
    <property type="match status" value="1"/>
</dbReference>
<dbReference type="EMBL" id="ON929151">
    <property type="protein sequence ID" value="UXP71933.1"/>
    <property type="molecule type" value="mRNA"/>
</dbReference>
<gene>
    <name evidence="10" type="ORF">O3G_MSEX013374</name>
</gene>
<keyword evidence="5" id="KW-0443">Lipid metabolism</keyword>
<evidence type="ECO:0000313" key="10">
    <source>
        <dbReference type="EMBL" id="KAG6462636.1"/>
    </source>
</evidence>
<dbReference type="GO" id="GO:0016787">
    <property type="term" value="F:hydrolase activity"/>
    <property type="evidence" value="ECO:0007669"/>
    <property type="project" value="UniProtKB-KW"/>
</dbReference>
<feature type="domain" description="AB hydrolase-1" evidence="9">
    <location>
        <begin position="234"/>
        <end position="535"/>
    </location>
</feature>
<keyword evidence="4" id="KW-0442">Lipid degradation</keyword>
<evidence type="ECO:0000256" key="1">
    <source>
        <dbReference type="ARBA" id="ARBA00010701"/>
    </source>
</evidence>
<feature type="region of interest" description="Disordered" evidence="7">
    <location>
        <begin position="58"/>
        <end position="106"/>
    </location>
</feature>
<evidence type="ECO:0000259" key="9">
    <source>
        <dbReference type="Pfam" id="PF00561"/>
    </source>
</evidence>
<evidence type="ECO:0000256" key="7">
    <source>
        <dbReference type="SAM" id="MobiDB-lite"/>
    </source>
</evidence>
<evidence type="ECO:0000256" key="6">
    <source>
        <dbReference type="ARBA" id="ARBA00023180"/>
    </source>
</evidence>
<evidence type="ECO:0000256" key="3">
    <source>
        <dbReference type="ARBA" id="ARBA00022801"/>
    </source>
</evidence>
<keyword evidence="12" id="KW-1185">Reference proteome</keyword>
<evidence type="ECO:0000313" key="12">
    <source>
        <dbReference type="Proteomes" id="UP000791440"/>
    </source>
</evidence>
<dbReference type="EMBL" id="JH668872">
    <property type="protein sequence ID" value="KAG6462636.1"/>
    <property type="molecule type" value="Genomic_DNA"/>
</dbReference>
<reference evidence="10" key="2">
    <citation type="submission" date="2020-12" db="EMBL/GenBank/DDBJ databases">
        <authorList>
            <person name="Kanost M."/>
        </authorList>
    </citation>
    <scope>NUCLEOTIDE SEQUENCE</scope>
</reference>
<feature type="compositionally biased region" description="Basic and acidic residues" evidence="7">
    <location>
        <begin position="58"/>
        <end position="70"/>
    </location>
</feature>
<evidence type="ECO:0000256" key="4">
    <source>
        <dbReference type="ARBA" id="ARBA00022963"/>
    </source>
</evidence>
<sequence>MKTVGLFLCLALAGASGSIFRRTPTTDGLIVQPLDYIPQQVPIYQQYQQTFDEYQNPEHNHHHEKQNHQHKDNHRHHSSSSSHSNSHESEETKERNSQEHTKSHHDSKYWKHFTFVKKDGDMVPVYGDPIVWKGLTIAIGPKSVVQKDEDIEKIFGDAEQIMKSIPEEQKAKFHEALTSAIKNDHEDAHLNATQLLQKHKYPVQEHIVKTDDGYHLTLFRIPPKVQAHDVVKKPVVMLMHGLLGSADDFLLQGPGKSLAYLLADEGYDVWLGNARGNKYSRHHVSKYPALNDFWKFSNDDIALHDLPAMIDHALQTSGQEKLHYIGHAQGTTTFFALASEKPEYNDKIITMHALAPMAYMTNTRSPLVRMIAPTSSFYERLHEQFGNGAFTPSKELVHTTGGAMCKNTVGCDNICSNLNYVMSGVDMEDADPEMIHVIMAHLPAGTSTRVIKHYGQGVASHEFRKYDYGTEMNKQVYGTPEPPKYDLQKVQTPVSLYFSEEDWLAHPKDVERLAKALPNVKTVHKVPEKHFTHMDFQFSKKAPETVYKKVMESMHGPTQ</sequence>
<dbReference type="GO" id="GO:0016042">
    <property type="term" value="P:lipid catabolic process"/>
    <property type="evidence" value="ECO:0007669"/>
    <property type="project" value="UniProtKB-KW"/>
</dbReference>
<proteinExistence type="evidence at transcript level"/>
<dbReference type="FunFam" id="3.40.50.1820:FF:000021">
    <property type="entry name" value="Lipase"/>
    <property type="match status" value="1"/>
</dbReference>
<keyword evidence="3" id="KW-0378">Hydrolase</keyword>
<dbReference type="Gene3D" id="3.40.50.1820">
    <property type="entry name" value="alpha/beta hydrolase"/>
    <property type="match status" value="1"/>
</dbReference>
<dbReference type="InterPro" id="IPR000073">
    <property type="entry name" value="AB_hydrolase_1"/>
</dbReference>
<evidence type="ECO:0000313" key="11">
    <source>
        <dbReference type="EMBL" id="UXP71933.1"/>
    </source>
</evidence>
<comment type="similarity">
    <text evidence="1">Belongs to the AB hydrolase superfamily. Lipase family.</text>
</comment>
<feature type="signal peptide" evidence="8">
    <location>
        <begin position="1"/>
        <end position="17"/>
    </location>
</feature>
<feature type="compositionally biased region" description="Basic and acidic residues" evidence="7">
    <location>
        <begin position="85"/>
        <end position="106"/>
    </location>
</feature>
<name>A0A922CYE5_MANSE</name>
<organism evidence="10 12">
    <name type="scientific">Manduca sexta</name>
    <name type="common">Tobacco hawkmoth</name>
    <name type="synonym">Tobacco hornworm</name>
    <dbReference type="NCBI Taxonomy" id="7130"/>
    <lineage>
        <taxon>Eukaryota</taxon>
        <taxon>Metazoa</taxon>
        <taxon>Ecdysozoa</taxon>
        <taxon>Arthropoda</taxon>
        <taxon>Hexapoda</taxon>
        <taxon>Insecta</taxon>
        <taxon>Pterygota</taxon>
        <taxon>Neoptera</taxon>
        <taxon>Endopterygota</taxon>
        <taxon>Lepidoptera</taxon>
        <taxon>Glossata</taxon>
        <taxon>Ditrysia</taxon>
        <taxon>Bombycoidea</taxon>
        <taxon>Sphingidae</taxon>
        <taxon>Sphinginae</taxon>
        <taxon>Sphingini</taxon>
        <taxon>Manduca</taxon>
    </lineage>
</organism>
<protein>
    <submittedName>
        <fullName evidence="11">Esterase</fullName>
    </submittedName>
</protein>
<dbReference type="Proteomes" id="UP000791440">
    <property type="component" value="Unassembled WGS sequence"/>
</dbReference>
<feature type="chain" id="PRO_5038276888" evidence="8">
    <location>
        <begin position="18"/>
        <end position="559"/>
    </location>
</feature>
<evidence type="ECO:0000256" key="2">
    <source>
        <dbReference type="ARBA" id="ARBA00022729"/>
    </source>
</evidence>
<keyword evidence="6" id="KW-0325">Glycoprotein</keyword>
<dbReference type="InterPro" id="IPR029058">
    <property type="entry name" value="AB_hydrolase_fold"/>
</dbReference>
<dbReference type="PANTHER" id="PTHR11005">
    <property type="entry name" value="LYSOSOMAL ACID LIPASE-RELATED"/>
    <property type="match status" value="1"/>
</dbReference>
<reference evidence="11" key="3">
    <citation type="journal article" date="2022" name="Insect Sci.">
        <title>Genome-wide identification, classification, and expression profiling of serine esterases and other esterase-related proteins in the tobacco hornworm, Manduca sexta.</title>
        <authorList>
            <person name="Miao Z."/>
            <person name="Xiong C."/>
            <person name="Cao X."/>
            <person name="Shan T."/>
            <person name="Jin Q."/>
            <person name="Jiang H."/>
        </authorList>
    </citation>
    <scope>NUCLEOTIDE SEQUENCE</scope>
    <source>
        <strain evidence="11">ALH13</strain>
    </source>
</reference>
<reference evidence="10" key="1">
    <citation type="journal article" date="2016" name="Insect Biochem. Mol. Biol.">
        <title>Multifaceted biological insights from a draft genome sequence of the tobacco hornworm moth, Manduca sexta.</title>
        <authorList>
            <person name="Kanost M.R."/>
            <person name="Arrese E.L."/>
            <person name="Cao X."/>
            <person name="Chen Y.R."/>
            <person name="Chellapilla S."/>
            <person name="Goldsmith M.R."/>
            <person name="Grosse-Wilde E."/>
            <person name="Heckel D.G."/>
            <person name="Herndon N."/>
            <person name="Jiang H."/>
            <person name="Papanicolaou A."/>
            <person name="Qu J."/>
            <person name="Soulages J.L."/>
            <person name="Vogel H."/>
            <person name="Walters J."/>
            <person name="Waterhouse R.M."/>
            <person name="Ahn S.J."/>
            <person name="Almeida F.C."/>
            <person name="An C."/>
            <person name="Aqrawi P."/>
            <person name="Bretschneider A."/>
            <person name="Bryant W.B."/>
            <person name="Bucks S."/>
            <person name="Chao H."/>
            <person name="Chevignon G."/>
            <person name="Christen J.M."/>
            <person name="Clarke D.F."/>
            <person name="Dittmer N.T."/>
            <person name="Ferguson L.C.F."/>
            <person name="Garavelou S."/>
            <person name="Gordon K.H.J."/>
            <person name="Gunaratna R.T."/>
            <person name="Han Y."/>
            <person name="Hauser F."/>
            <person name="He Y."/>
            <person name="Heidel-Fischer H."/>
            <person name="Hirsh A."/>
            <person name="Hu Y."/>
            <person name="Jiang H."/>
            <person name="Kalra D."/>
            <person name="Klinner C."/>
            <person name="Konig C."/>
            <person name="Kovar C."/>
            <person name="Kroll A.R."/>
            <person name="Kuwar S.S."/>
            <person name="Lee S.L."/>
            <person name="Lehman R."/>
            <person name="Li K."/>
            <person name="Li Z."/>
            <person name="Liang H."/>
            <person name="Lovelace S."/>
            <person name="Lu Z."/>
            <person name="Mansfield J.H."/>
            <person name="McCulloch K.J."/>
            <person name="Mathew T."/>
            <person name="Morton B."/>
            <person name="Muzny D.M."/>
            <person name="Neunemann D."/>
            <person name="Ongeri F."/>
            <person name="Pauchet Y."/>
            <person name="Pu L.L."/>
            <person name="Pyrousis I."/>
            <person name="Rao X.J."/>
            <person name="Redding A."/>
            <person name="Roesel C."/>
            <person name="Sanchez-Gracia A."/>
            <person name="Schaack S."/>
            <person name="Shukla A."/>
            <person name="Tetreau G."/>
            <person name="Wang Y."/>
            <person name="Xiong G.H."/>
            <person name="Traut W."/>
            <person name="Walsh T.K."/>
            <person name="Worley K.C."/>
            <person name="Wu D."/>
            <person name="Wu W."/>
            <person name="Wu Y.Q."/>
            <person name="Zhang X."/>
            <person name="Zou Z."/>
            <person name="Zucker H."/>
            <person name="Briscoe A.D."/>
            <person name="Burmester T."/>
            <person name="Clem R.J."/>
            <person name="Feyereisen R."/>
            <person name="Grimmelikhuijzen C.J.P."/>
            <person name="Hamodrakas S.J."/>
            <person name="Hansson B.S."/>
            <person name="Huguet E."/>
            <person name="Jermiin L.S."/>
            <person name="Lan Q."/>
            <person name="Lehman H.K."/>
            <person name="Lorenzen M."/>
            <person name="Merzendorfer H."/>
            <person name="Michalopoulos I."/>
            <person name="Morton D.B."/>
            <person name="Muthukrishnan S."/>
            <person name="Oakeshott J.G."/>
            <person name="Palmer W."/>
            <person name="Park Y."/>
            <person name="Passarelli A.L."/>
            <person name="Rozas J."/>
            <person name="Schwartz L.M."/>
            <person name="Smith W."/>
            <person name="Southgate A."/>
            <person name="Vilcinskas A."/>
            <person name="Vogt R."/>
            <person name="Wang P."/>
            <person name="Werren J."/>
            <person name="Yu X.Q."/>
            <person name="Zhou J.J."/>
            <person name="Brown S.J."/>
            <person name="Scherer S.E."/>
            <person name="Richards S."/>
            <person name="Blissard G.W."/>
        </authorList>
    </citation>
    <scope>NUCLEOTIDE SEQUENCE</scope>
</reference>